<gene>
    <name evidence="1" type="ORF">LSAA_12616</name>
</gene>
<reference evidence="1" key="1">
    <citation type="submission" date="2021-02" db="EMBL/GenBank/DDBJ databases">
        <authorList>
            <person name="Bekaert M."/>
        </authorList>
    </citation>
    <scope>NUCLEOTIDE SEQUENCE</scope>
    <source>
        <strain evidence="1">IoA-00</strain>
    </source>
</reference>
<evidence type="ECO:0000313" key="1">
    <source>
        <dbReference type="EMBL" id="CAF3005387.1"/>
    </source>
</evidence>
<evidence type="ECO:0000313" key="2">
    <source>
        <dbReference type="Proteomes" id="UP000675881"/>
    </source>
</evidence>
<dbReference type="EMBL" id="HG994586">
    <property type="protein sequence ID" value="CAF3005387.1"/>
    <property type="molecule type" value="Genomic_DNA"/>
</dbReference>
<organism evidence="1 2">
    <name type="scientific">Lepeophtheirus salmonis</name>
    <name type="common">Salmon louse</name>
    <name type="synonym">Caligus salmonis</name>
    <dbReference type="NCBI Taxonomy" id="72036"/>
    <lineage>
        <taxon>Eukaryota</taxon>
        <taxon>Metazoa</taxon>
        <taxon>Ecdysozoa</taxon>
        <taxon>Arthropoda</taxon>
        <taxon>Crustacea</taxon>
        <taxon>Multicrustacea</taxon>
        <taxon>Hexanauplia</taxon>
        <taxon>Copepoda</taxon>
        <taxon>Siphonostomatoida</taxon>
        <taxon>Caligidae</taxon>
        <taxon>Lepeophtheirus</taxon>
    </lineage>
</organism>
<accession>A0A7R8D2R0</accession>
<sequence length="368" mass="42683">MDISMLSNKIPTFSYDMSDNEQYKFQMESLEQKIHYLEIKLKRTEEERNSVVNENEDLQNLLFTARESKGQCESKLLETKRDLFKLNDEIQRLDSLCISNSEAIHSIHDKLHDLYPLKSLLGQIREESSMVKEELHLLKCRYDATTKLELHTQEQLYESRLIHLESVLEEMKQGESQFLRLAEETNVLKDQVDYLRELSVNTMKTETEEDSFKNLPVKIYENRVLENELRNQFASLCHSFSNLRGFSSMERDMLLAATSSPEVEDILPFQSPLPTSAPITHEIVEPLKEIPHKDSSFNDMDNESGSGYLLVHGKIKINNIHRKNNGTTTTTTTGSNSMFRPITLQSLKQDKVNLLADIITKIWIVFFD</sequence>
<name>A0A7R8D2R0_LEPSM</name>
<dbReference type="OrthoDB" id="10672370at2759"/>
<keyword evidence="2" id="KW-1185">Reference proteome</keyword>
<protein>
    <submittedName>
        <fullName evidence="1">(salmon louse) hypothetical protein</fullName>
    </submittedName>
</protein>
<dbReference type="AlphaFoldDB" id="A0A7R8D2R0"/>
<dbReference type="Proteomes" id="UP000675881">
    <property type="component" value="Chromosome 7"/>
</dbReference>
<proteinExistence type="predicted"/>